<reference evidence="3 4" key="1">
    <citation type="submission" date="2014-03" db="EMBL/GenBank/DDBJ databases">
        <title>Genomics of Bifidobacteria.</title>
        <authorList>
            <person name="Ventura M."/>
            <person name="Milani C."/>
            <person name="Lugli G.A."/>
        </authorList>
    </citation>
    <scope>NUCLEOTIDE SEQUENCE [LARGE SCALE GENOMIC DNA]</scope>
    <source>
        <strain evidence="3 4">DSM 21395</strain>
    </source>
</reference>
<gene>
    <name evidence="3" type="ORF">BMON_0196</name>
</gene>
<dbReference type="STRING" id="1437603.GCA_000771525_00088"/>
<dbReference type="PANTHER" id="PTHR47505:SF1">
    <property type="entry name" value="DNA UTILIZATION PROTEIN YHGH"/>
    <property type="match status" value="1"/>
</dbReference>
<dbReference type="AlphaFoldDB" id="A0A087CAM3"/>
<proteinExistence type="inferred from homology"/>
<dbReference type="Pfam" id="PF00156">
    <property type="entry name" value="Pribosyltran"/>
    <property type="match status" value="1"/>
</dbReference>
<dbReference type="Proteomes" id="UP000029082">
    <property type="component" value="Unassembled WGS sequence"/>
</dbReference>
<evidence type="ECO:0000256" key="1">
    <source>
        <dbReference type="ARBA" id="ARBA00008007"/>
    </source>
</evidence>
<protein>
    <submittedName>
        <fullName evidence="3">Phosphoribosyltransferase</fullName>
    </submittedName>
</protein>
<keyword evidence="3" id="KW-0328">Glycosyltransferase</keyword>
<dbReference type="GO" id="GO:0016757">
    <property type="term" value="F:glycosyltransferase activity"/>
    <property type="evidence" value="ECO:0007669"/>
    <property type="project" value="UniProtKB-KW"/>
</dbReference>
<dbReference type="eggNOG" id="COG1040">
    <property type="taxonomic scope" value="Bacteria"/>
</dbReference>
<evidence type="ECO:0000313" key="3">
    <source>
        <dbReference type="EMBL" id="KFI80323.1"/>
    </source>
</evidence>
<evidence type="ECO:0000259" key="2">
    <source>
        <dbReference type="Pfam" id="PF00156"/>
    </source>
</evidence>
<organism evidence="3 4">
    <name type="scientific">Bifidobacterium mongoliense DSM 21395</name>
    <dbReference type="NCBI Taxonomy" id="1437603"/>
    <lineage>
        <taxon>Bacteria</taxon>
        <taxon>Bacillati</taxon>
        <taxon>Actinomycetota</taxon>
        <taxon>Actinomycetes</taxon>
        <taxon>Bifidobacteriales</taxon>
        <taxon>Bifidobacteriaceae</taxon>
        <taxon>Bifidobacterium</taxon>
    </lineage>
</organism>
<accession>A0A087CAM3</accession>
<dbReference type="CDD" id="cd06223">
    <property type="entry name" value="PRTases_typeI"/>
    <property type="match status" value="1"/>
</dbReference>
<name>A0A087CAM3_9BIFI</name>
<dbReference type="EMBL" id="JGZE01000001">
    <property type="protein sequence ID" value="KFI80323.1"/>
    <property type="molecule type" value="Genomic_DNA"/>
</dbReference>
<keyword evidence="3" id="KW-0808">Transferase</keyword>
<dbReference type="InterPro" id="IPR051910">
    <property type="entry name" value="ComF/GntX_DNA_util-trans"/>
</dbReference>
<dbReference type="InterPro" id="IPR029057">
    <property type="entry name" value="PRTase-like"/>
</dbReference>
<comment type="similarity">
    <text evidence="1">Belongs to the ComF/GntX family.</text>
</comment>
<comment type="caution">
    <text evidence="3">The sequence shown here is derived from an EMBL/GenBank/DDBJ whole genome shotgun (WGS) entry which is preliminary data.</text>
</comment>
<dbReference type="SUPFAM" id="SSF53271">
    <property type="entry name" value="PRTase-like"/>
    <property type="match status" value="1"/>
</dbReference>
<dbReference type="PANTHER" id="PTHR47505">
    <property type="entry name" value="DNA UTILIZATION PROTEIN YHGH"/>
    <property type="match status" value="1"/>
</dbReference>
<sequence length="205" mass="22441">MPDVVLCGECASGFLMPQRRAMRGVVTGECDGCGVYRSRVRRAVLRWKDHGDEECTSAFARLLCRLMVDRGMVARCMGGVLIVPLPSSPRSVRMRGRWHMLPLARRLAMVLRGLGVDARVATPLRMSGVMGKAVQTVGAGRREDRAREALHRASRAVIEGRRVIVLDDIVTTGATMRRAVHLLREGRAEVVAALALAHAAQRPAP</sequence>
<feature type="domain" description="Phosphoribosyltransferase" evidence="2">
    <location>
        <begin position="153"/>
        <end position="201"/>
    </location>
</feature>
<dbReference type="Gene3D" id="3.40.50.2020">
    <property type="match status" value="1"/>
</dbReference>
<dbReference type="InterPro" id="IPR000836">
    <property type="entry name" value="PRTase_dom"/>
</dbReference>
<evidence type="ECO:0000313" key="4">
    <source>
        <dbReference type="Proteomes" id="UP000029082"/>
    </source>
</evidence>
<keyword evidence="4" id="KW-1185">Reference proteome</keyword>